<gene>
    <name evidence="5" type="ORF">TMCBR2_gp001</name>
</gene>
<keyword evidence="2" id="KW-0378">Hydrolase</keyword>
<dbReference type="EMBL" id="OQ269668">
    <property type="protein sequence ID" value="WCS66546.1"/>
    <property type="molecule type" value="Genomic_DNA"/>
</dbReference>
<dbReference type="CDD" id="cd00085">
    <property type="entry name" value="HNHc"/>
    <property type="match status" value="1"/>
</dbReference>
<proteinExistence type="predicted"/>
<accession>A0AAE9YBA3</accession>
<keyword evidence="6" id="KW-1185">Reference proteome</keyword>
<evidence type="ECO:0000256" key="3">
    <source>
        <dbReference type="SAM" id="MobiDB-lite"/>
    </source>
</evidence>
<feature type="compositionally biased region" description="Basic and acidic residues" evidence="3">
    <location>
        <begin position="15"/>
        <end position="24"/>
    </location>
</feature>
<keyword evidence="5" id="KW-0255">Endonuclease</keyword>
<dbReference type="GO" id="GO:0004519">
    <property type="term" value="F:endonuclease activity"/>
    <property type="evidence" value="ECO:0007669"/>
    <property type="project" value="UniProtKB-KW"/>
</dbReference>
<dbReference type="Gene3D" id="1.10.30.50">
    <property type="match status" value="1"/>
</dbReference>
<evidence type="ECO:0000256" key="2">
    <source>
        <dbReference type="ARBA" id="ARBA00022801"/>
    </source>
</evidence>
<name>A0AAE9YBA3_9CAUD</name>
<dbReference type="InterPro" id="IPR002711">
    <property type="entry name" value="HNH"/>
</dbReference>
<feature type="domain" description="HNH nuclease" evidence="4">
    <location>
        <begin position="41"/>
        <end position="96"/>
    </location>
</feature>
<dbReference type="SMART" id="SM00507">
    <property type="entry name" value="HNHc"/>
    <property type="match status" value="1"/>
</dbReference>
<keyword evidence="1" id="KW-0540">Nuclease</keyword>
<protein>
    <submittedName>
        <fullName evidence="5">HNH endonuclease</fullName>
    </submittedName>
</protein>
<evidence type="ECO:0000313" key="5">
    <source>
        <dbReference type="EMBL" id="WCS66546.1"/>
    </source>
</evidence>
<organism evidence="5 6">
    <name type="scientific">Caulobacter phage TMCBR2</name>
    <dbReference type="NCBI Taxonomy" id="3025404"/>
    <lineage>
        <taxon>Viruses</taxon>
        <taxon>Duplodnaviria</taxon>
        <taxon>Heunggongvirae</taxon>
        <taxon>Uroviricota</taxon>
        <taxon>Caudoviricetes</taxon>
        <taxon>Caudoviricetes incertae sedis</taxon>
        <taxon>Kronosvirus</taxon>
        <taxon>Kronosvirus pomeria</taxon>
    </lineage>
</organism>
<dbReference type="GO" id="GO:0008270">
    <property type="term" value="F:zinc ion binding"/>
    <property type="evidence" value="ECO:0007669"/>
    <property type="project" value="InterPro"/>
</dbReference>
<dbReference type="Pfam" id="PF01844">
    <property type="entry name" value="HNH"/>
    <property type="match status" value="1"/>
</dbReference>
<feature type="region of interest" description="Disordered" evidence="3">
    <location>
        <begin position="1"/>
        <end position="34"/>
    </location>
</feature>
<dbReference type="InterPro" id="IPR003615">
    <property type="entry name" value="HNH_nuc"/>
</dbReference>
<dbReference type="Proteomes" id="UP001218377">
    <property type="component" value="Segment"/>
</dbReference>
<dbReference type="PANTHER" id="PTHR41286:SF1">
    <property type="entry name" value="HNH NUCLEASE YAJD-RELATED"/>
    <property type="match status" value="1"/>
</dbReference>
<evidence type="ECO:0000313" key="6">
    <source>
        <dbReference type="Proteomes" id="UP001218377"/>
    </source>
</evidence>
<evidence type="ECO:0000256" key="1">
    <source>
        <dbReference type="ARBA" id="ARBA00022722"/>
    </source>
</evidence>
<sequence>MPPRPPRFRPLGQRTRQEAKRQADASRPTSAERGYDAVWRRLRKMHLNEHPLCVFPHEHNRPVLATVVDHIKSIAEAPHLRLDPNNLQSLCKPCHDKVRQREQWAERHGKVPPPRR</sequence>
<dbReference type="PANTHER" id="PTHR41286">
    <property type="entry name" value="HNH NUCLEASE YAJD-RELATED"/>
    <property type="match status" value="1"/>
</dbReference>
<reference evidence="5 6" key="1">
    <citation type="submission" date="2023-01" db="EMBL/GenBank/DDBJ databases">
        <title>New species of Caulobacter bacteriophages in the Kronosvirus genus.</title>
        <authorList>
            <person name="Mohammadi T."/>
            <person name="Millwood A."/>
            <person name="Ely B."/>
        </authorList>
    </citation>
    <scope>NUCLEOTIDE SEQUENCE [LARGE SCALE GENOMIC DNA]</scope>
    <source>
        <strain evidence="5 6">TMCBR2</strain>
    </source>
</reference>
<dbReference type="GO" id="GO:0003676">
    <property type="term" value="F:nucleic acid binding"/>
    <property type="evidence" value="ECO:0007669"/>
    <property type="project" value="InterPro"/>
</dbReference>
<dbReference type="GO" id="GO:0016787">
    <property type="term" value="F:hydrolase activity"/>
    <property type="evidence" value="ECO:0007669"/>
    <property type="project" value="UniProtKB-KW"/>
</dbReference>
<evidence type="ECO:0000259" key="4">
    <source>
        <dbReference type="SMART" id="SM00507"/>
    </source>
</evidence>